<dbReference type="OrthoDB" id="3819922at2"/>
<dbReference type="AlphaFoldDB" id="A0A3D9HJS8"/>
<dbReference type="Pfam" id="PF13671">
    <property type="entry name" value="AAA_33"/>
    <property type="match status" value="1"/>
</dbReference>
<keyword evidence="1" id="KW-0418">Kinase</keyword>
<reference evidence="1 2" key="1">
    <citation type="submission" date="2018-07" db="EMBL/GenBank/DDBJ databases">
        <title>Genomic Encyclopedia of Type Strains, Phase III (KMG-III): the genomes of soil and plant-associated and newly described type strains.</title>
        <authorList>
            <person name="Whitman W."/>
        </authorList>
    </citation>
    <scope>NUCLEOTIDE SEQUENCE [LARGE SCALE GENOMIC DNA]</scope>
    <source>
        <strain evidence="1 2">CECT 8488</strain>
    </source>
</reference>
<dbReference type="InterPro" id="IPR027417">
    <property type="entry name" value="P-loop_NTPase"/>
</dbReference>
<dbReference type="PANTHER" id="PTHR37807">
    <property type="entry name" value="OS07G0160300 PROTEIN"/>
    <property type="match status" value="1"/>
</dbReference>
<dbReference type="Gene3D" id="3.40.50.300">
    <property type="entry name" value="P-loop containing nucleotide triphosphate hydrolases"/>
    <property type="match status" value="1"/>
</dbReference>
<dbReference type="PANTHER" id="PTHR37807:SF3">
    <property type="entry name" value="OS07G0160300 PROTEIN"/>
    <property type="match status" value="1"/>
</dbReference>
<proteinExistence type="predicted"/>
<sequence>MQPKLMAFSGLPGTGKTTLARALAKRLGALYLRIDTIEEAIKHSELKVTGAEDAGYLAACDLAVDNLRIGLDVVTDCVNPIALSRAMFQAAAGKAEAALVNIEVICSDEMEHRRRVEHRHRTDKSEYQPDWEAVIRREYEPWQEDVIRVDTAQEDSQGQLDKLLTRLEALK</sequence>
<evidence type="ECO:0000313" key="2">
    <source>
        <dbReference type="Proteomes" id="UP000256845"/>
    </source>
</evidence>
<gene>
    <name evidence="1" type="ORF">DFP90_106154</name>
</gene>
<accession>A0A3D9HJS8</accession>
<dbReference type="Proteomes" id="UP000256845">
    <property type="component" value="Unassembled WGS sequence"/>
</dbReference>
<dbReference type="GO" id="GO:0016301">
    <property type="term" value="F:kinase activity"/>
    <property type="evidence" value="ECO:0007669"/>
    <property type="project" value="UniProtKB-KW"/>
</dbReference>
<dbReference type="RefSeq" id="WP_115937373.1">
    <property type="nucleotide sequence ID" value="NZ_QRDW01000006.1"/>
</dbReference>
<protein>
    <submittedName>
        <fullName evidence="1">Putative kinase</fullName>
    </submittedName>
</protein>
<dbReference type="SUPFAM" id="SSF52540">
    <property type="entry name" value="P-loop containing nucleoside triphosphate hydrolases"/>
    <property type="match status" value="1"/>
</dbReference>
<organism evidence="1 2">
    <name type="scientific">Aestuariispira insulae</name>
    <dbReference type="NCBI Taxonomy" id="1461337"/>
    <lineage>
        <taxon>Bacteria</taxon>
        <taxon>Pseudomonadati</taxon>
        <taxon>Pseudomonadota</taxon>
        <taxon>Alphaproteobacteria</taxon>
        <taxon>Rhodospirillales</taxon>
        <taxon>Kiloniellaceae</taxon>
        <taxon>Aestuariispira</taxon>
    </lineage>
</organism>
<dbReference type="EMBL" id="QRDW01000006">
    <property type="protein sequence ID" value="RED49176.1"/>
    <property type="molecule type" value="Genomic_DNA"/>
</dbReference>
<comment type="caution">
    <text evidence="1">The sequence shown here is derived from an EMBL/GenBank/DDBJ whole genome shotgun (WGS) entry which is preliminary data.</text>
</comment>
<evidence type="ECO:0000313" key="1">
    <source>
        <dbReference type="EMBL" id="RED49176.1"/>
    </source>
</evidence>
<keyword evidence="1" id="KW-0808">Transferase</keyword>
<name>A0A3D9HJS8_9PROT</name>
<keyword evidence="2" id="KW-1185">Reference proteome</keyword>